<dbReference type="InterPro" id="IPR001482">
    <property type="entry name" value="T2SS/T4SS_dom"/>
</dbReference>
<dbReference type="PANTHER" id="PTHR30258">
    <property type="entry name" value="TYPE II SECRETION SYSTEM PROTEIN GSPE-RELATED"/>
    <property type="match status" value="1"/>
</dbReference>
<dbReference type="GO" id="GO:0005886">
    <property type="term" value="C:plasma membrane"/>
    <property type="evidence" value="ECO:0007669"/>
    <property type="project" value="TreeGrafter"/>
</dbReference>
<dbReference type="Proteomes" id="UP000240987">
    <property type="component" value="Unassembled WGS sequence"/>
</dbReference>
<reference evidence="5 6" key="1">
    <citation type="submission" date="2018-01" db="EMBL/GenBank/DDBJ databases">
        <title>Whole genome sequencing of Histamine producing bacteria.</title>
        <authorList>
            <person name="Butler K."/>
        </authorList>
    </citation>
    <scope>NUCLEOTIDE SEQUENCE [LARGE SCALE GENOMIC DNA]</scope>
    <source>
        <strain evidence="5 6">JCM 12947</strain>
    </source>
</reference>
<dbReference type="InterPro" id="IPR027417">
    <property type="entry name" value="P-loop_NTPase"/>
</dbReference>
<sequence>MQVSDDVLLSDKALVRLCLDDGRTFVTSKGEILTCSVDAPKLDAIRDYVQTNQSLCNARFWGEVPILSRVAEDRVETMMEIMAQALSLTDNETEKSKMEQFLTSLCQAGVNARASDIHIEIHRSETRFLLRVDGVREILLTFASGESALRQQRDVGIRLAAYIFNKRGRSDFSERDPNDDSFAIELMTSELSTSETDGEPDDQKVPSASTILSKIIEWRVALMPLDRGIKLTLRCLTPLGAPLTLAAMDLPAPYIEQLVYAVSRRGGGIFITGPMGSGKSSMIYALLENVDRVARSVHALEDPVEFEQEGVCKTSVEPAKETKSGSGKYRDYAFYAKEQLRHDIDVAPFGEIRDYAAAKEFCRKAETGGLAITTLHTNSALGVPSTMIEQLNIPAAVVSAPGLMLLFTHQKLVRRLCECALSLDQAKDIYDEAGLADVFEDKQNKLRTLVPDHLDTVRVKHPKGCVHCQDKGEKGRVLVMEMIVLEDGDREFIRRQDYLGWKNYLNQNGWPDIRQHTLHRIRRGQVDILSVSEQIDGLMPRHADAIYRRMADALS</sequence>
<evidence type="ECO:0000256" key="3">
    <source>
        <dbReference type="ARBA" id="ARBA00022840"/>
    </source>
</evidence>
<dbReference type="GO" id="GO:0016887">
    <property type="term" value="F:ATP hydrolysis activity"/>
    <property type="evidence" value="ECO:0007669"/>
    <property type="project" value="TreeGrafter"/>
</dbReference>
<dbReference type="Gene3D" id="3.30.450.90">
    <property type="match status" value="1"/>
</dbReference>
<dbReference type="AlphaFoldDB" id="A0A2T3JAA0"/>
<gene>
    <name evidence="5" type="ORF">C9J12_21250</name>
</gene>
<keyword evidence="6" id="KW-1185">Reference proteome</keyword>
<dbReference type="PANTHER" id="PTHR30258:SF3">
    <property type="entry name" value="SLL1921 PROTEIN"/>
    <property type="match status" value="1"/>
</dbReference>
<evidence type="ECO:0000256" key="1">
    <source>
        <dbReference type="ARBA" id="ARBA00006611"/>
    </source>
</evidence>
<evidence type="ECO:0000313" key="6">
    <source>
        <dbReference type="Proteomes" id="UP000240987"/>
    </source>
</evidence>
<dbReference type="SUPFAM" id="SSF52540">
    <property type="entry name" value="P-loop containing nucleoside triphosphate hydrolases"/>
    <property type="match status" value="1"/>
</dbReference>
<feature type="domain" description="Bacterial type II secretion system protein E" evidence="4">
    <location>
        <begin position="200"/>
        <end position="528"/>
    </location>
</feature>
<organism evidence="5 6">
    <name type="scientific">Photobacterium frigidiphilum</name>
    <dbReference type="NCBI Taxonomy" id="264736"/>
    <lineage>
        <taxon>Bacteria</taxon>
        <taxon>Pseudomonadati</taxon>
        <taxon>Pseudomonadota</taxon>
        <taxon>Gammaproteobacteria</taxon>
        <taxon>Vibrionales</taxon>
        <taxon>Vibrionaceae</taxon>
        <taxon>Photobacterium</taxon>
    </lineage>
</organism>
<comment type="similarity">
    <text evidence="1">Belongs to the GSP E family.</text>
</comment>
<evidence type="ECO:0000313" key="5">
    <source>
        <dbReference type="EMBL" id="PSU45769.1"/>
    </source>
</evidence>
<dbReference type="GO" id="GO:0005524">
    <property type="term" value="F:ATP binding"/>
    <property type="evidence" value="ECO:0007669"/>
    <property type="project" value="UniProtKB-KW"/>
</dbReference>
<dbReference type="EMBL" id="PYMJ01000027">
    <property type="protein sequence ID" value="PSU45769.1"/>
    <property type="molecule type" value="Genomic_DNA"/>
</dbReference>
<keyword evidence="3" id="KW-0067">ATP-binding</keyword>
<protein>
    <submittedName>
        <fullName evidence="5">Type II secretion protein</fullName>
    </submittedName>
</protein>
<evidence type="ECO:0000259" key="4">
    <source>
        <dbReference type="Pfam" id="PF00437"/>
    </source>
</evidence>
<comment type="caution">
    <text evidence="5">The sequence shown here is derived from an EMBL/GenBank/DDBJ whole genome shotgun (WGS) entry which is preliminary data.</text>
</comment>
<keyword evidence="2" id="KW-0547">Nucleotide-binding</keyword>
<dbReference type="Gene3D" id="3.40.50.300">
    <property type="entry name" value="P-loop containing nucleotide triphosphate hydrolases"/>
    <property type="match status" value="1"/>
</dbReference>
<dbReference type="OrthoDB" id="5790493at2"/>
<name>A0A2T3JAA0_9GAMM</name>
<dbReference type="Pfam" id="PF00437">
    <property type="entry name" value="T2SSE"/>
    <property type="match status" value="1"/>
</dbReference>
<dbReference type="RefSeq" id="WP_107244530.1">
    <property type="nucleotide sequence ID" value="NZ_PYMJ01000027.1"/>
</dbReference>
<evidence type="ECO:0000256" key="2">
    <source>
        <dbReference type="ARBA" id="ARBA00022741"/>
    </source>
</evidence>
<proteinExistence type="inferred from homology"/>
<accession>A0A2T3JAA0</accession>